<evidence type="ECO:0000313" key="1">
    <source>
        <dbReference type="EMBL" id="OLY83781.1"/>
    </source>
</evidence>
<dbReference type="EMBL" id="LSSL01000749">
    <property type="protein sequence ID" value="OLY83781.1"/>
    <property type="molecule type" value="Genomic_DNA"/>
</dbReference>
<organism evidence="1 2">
    <name type="scientific">Smittium mucronatum</name>
    <dbReference type="NCBI Taxonomy" id="133383"/>
    <lineage>
        <taxon>Eukaryota</taxon>
        <taxon>Fungi</taxon>
        <taxon>Fungi incertae sedis</taxon>
        <taxon>Zoopagomycota</taxon>
        <taxon>Kickxellomycotina</taxon>
        <taxon>Harpellomycetes</taxon>
        <taxon>Harpellales</taxon>
        <taxon>Legeriomycetaceae</taxon>
        <taxon>Smittium</taxon>
    </lineage>
</organism>
<comment type="caution">
    <text evidence="1">The sequence shown here is derived from an EMBL/GenBank/DDBJ whole genome shotgun (WGS) entry which is preliminary data.</text>
</comment>
<name>A0A1R0H3T3_9FUNG</name>
<dbReference type="Proteomes" id="UP000187455">
    <property type="component" value="Unassembled WGS sequence"/>
</dbReference>
<accession>A0A1R0H3T3</accession>
<reference evidence="1 2" key="1">
    <citation type="journal article" date="2016" name="Mol. Biol. Evol.">
        <title>Genome-Wide Survey of Gut Fungi (Harpellales) Reveals the First Horizontally Transferred Ubiquitin Gene from a Mosquito Host.</title>
        <authorList>
            <person name="Wang Y."/>
            <person name="White M.M."/>
            <person name="Kvist S."/>
            <person name="Moncalvo J.M."/>
        </authorList>
    </citation>
    <scope>NUCLEOTIDE SEQUENCE [LARGE SCALE GENOMIC DNA]</scope>
    <source>
        <strain evidence="1 2">ALG-7-W6</strain>
    </source>
</reference>
<keyword evidence="2" id="KW-1185">Reference proteome</keyword>
<gene>
    <name evidence="1" type="ORF">AYI68_g2065</name>
</gene>
<dbReference type="AlphaFoldDB" id="A0A1R0H3T3"/>
<evidence type="ECO:0000313" key="2">
    <source>
        <dbReference type="Proteomes" id="UP000187455"/>
    </source>
</evidence>
<protein>
    <submittedName>
        <fullName evidence="1">Uncharacterized protein</fullName>
    </submittedName>
</protein>
<proteinExistence type="predicted"/>
<sequence length="105" mass="11455">MNTFESFLVSAVDGSLDSSLDFSGGTAGETPTRNLANALVDLWFPSSAASPQHHLPYSCAFWALYVPSSHGSNILCIRNIAKIIHMPQPMQFIPIKCKVSFKTQP</sequence>